<dbReference type="VEuPathDB" id="FungiDB:GVI51_F03729"/>
<feature type="compositionally biased region" description="Polar residues" evidence="7">
    <location>
        <begin position="354"/>
        <end position="366"/>
    </location>
</feature>
<dbReference type="Gene3D" id="6.10.20.40">
    <property type="entry name" value="TEA/ATTS domain"/>
    <property type="match status" value="1"/>
</dbReference>
<comment type="caution">
    <text evidence="9">The sequence shown here is derived from an EMBL/GenBank/DDBJ whole genome shotgun (WGS) entry which is preliminary data.</text>
</comment>
<dbReference type="InterPro" id="IPR000818">
    <property type="entry name" value="TEA/ATTS_dom"/>
</dbReference>
<feature type="compositionally biased region" description="Polar residues" evidence="7">
    <location>
        <begin position="264"/>
        <end position="287"/>
    </location>
</feature>
<dbReference type="GO" id="GO:0000978">
    <property type="term" value="F:RNA polymerase II cis-regulatory region sequence-specific DNA binding"/>
    <property type="evidence" value="ECO:0007669"/>
    <property type="project" value="TreeGrafter"/>
</dbReference>
<evidence type="ECO:0000256" key="1">
    <source>
        <dbReference type="ARBA" id="ARBA00004123"/>
    </source>
</evidence>
<keyword evidence="4" id="KW-0804">Transcription</keyword>
<evidence type="ECO:0000313" key="9">
    <source>
        <dbReference type="EMBL" id="KTB12308.1"/>
    </source>
</evidence>
<protein>
    <submittedName>
        <fullName evidence="9">Ty transcription activator TEC1</fullName>
    </submittedName>
</protein>
<keyword evidence="3" id="KW-0805">Transcription regulation</keyword>
<dbReference type="GO" id="GO:0000981">
    <property type="term" value="F:DNA-binding transcription factor activity, RNA polymerase II-specific"/>
    <property type="evidence" value="ECO:0007669"/>
    <property type="project" value="TreeGrafter"/>
</dbReference>
<dbReference type="GO" id="GO:0005667">
    <property type="term" value="C:transcription regulator complex"/>
    <property type="evidence" value="ECO:0007669"/>
    <property type="project" value="TreeGrafter"/>
</dbReference>
<sequence length="615" mass="68449">MEGIRLTSYQPDNNSQLQHNSGPQIRMQQMPNTNQLLGRPEYESVRVANNYNENVSFGQMGRSGAPDNYSQPGLIPAGNNRWLPSVNVAPLPAQAMYMPGQVPRYSDPFGPTYFPYMYGHDKWPYRVESAFTSALRLIIKNGTSKIKIKNKNYGRNELISIYIKYHTGETRTKKQISSHIQVWKKSILNKLSTNVRLTPLDKEILELIERGPNQTEDALRLFYSVFEKIIEACPKEDIEENPNVLSTSNVVKKDQYYQSEDRNVSSGQEINSPQRSVNNSNSCTPPKSNLDIKNMANSEPMSALSKNRTRSPYAHSSEYSGNDVGIEGDSKVASISYVSPGYMKAVQDNSAWSSNNTISPPGTTSNSVFSSTPTDSTTSVSINNRVAAHTQKVERDFIDAYDNHLPSSRDLRKGAEPFIAALRDDLGRGAVYTTYADNSMIQQAPAYTVISPQIGYQQQTNVAVSQPFDHQPDYNRSNTLPAYKGVPYDNLSQRVVSTSYPPVSNQYPQTSAYATATQQQPQQIGQHANLTQGQFYSAPLQYTERKIQPNNGFGMNNTTENRQLNPYGAGYNGASYPINSLKQEDVPANRLSISHQGSYPTSSLNAVLNKNNSGN</sequence>
<feature type="region of interest" description="Disordered" evidence="7">
    <location>
        <begin position="594"/>
        <end position="615"/>
    </location>
</feature>
<feature type="compositionally biased region" description="Low complexity" evidence="7">
    <location>
        <begin position="367"/>
        <end position="378"/>
    </location>
</feature>
<evidence type="ECO:0000313" key="10">
    <source>
        <dbReference type="Proteomes" id="UP000054886"/>
    </source>
</evidence>
<dbReference type="VEuPathDB" id="FungiDB:GWK60_F03729"/>
<evidence type="ECO:0000259" key="8">
    <source>
        <dbReference type="PROSITE" id="PS51088"/>
    </source>
</evidence>
<keyword evidence="5" id="KW-0539">Nucleus</keyword>
<feature type="region of interest" description="Disordered" evidence="7">
    <location>
        <begin position="255"/>
        <end position="322"/>
    </location>
</feature>
<dbReference type="EMBL" id="LLZZ01000022">
    <property type="protein sequence ID" value="KTB12308.1"/>
    <property type="molecule type" value="Genomic_DNA"/>
</dbReference>
<feature type="region of interest" description="Disordered" evidence="7">
    <location>
        <begin position="354"/>
        <end position="378"/>
    </location>
</feature>
<comment type="similarity">
    <text evidence="2">Belongs to the TEC1 family.</text>
</comment>
<feature type="region of interest" description="Disordered" evidence="7">
    <location>
        <begin position="1"/>
        <end position="22"/>
    </location>
</feature>
<dbReference type="PROSITE" id="PS00554">
    <property type="entry name" value="TEA_1"/>
    <property type="match status" value="1"/>
</dbReference>
<comment type="subcellular location">
    <subcellularLocation>
        <location evidence="1">Nucleus</location>
    </subcellularLocation>
</comment>
<feature type="compositionally biased region" description="Polar residues" evidence="7">
    <location>
        <begin position="7"/>
        <end position="22"/>
    </location>
</feature>
<dbReference type="PRINTS" id="PR00065">
    <property type="entry name" value="TEADOMAIN"/>
</dbReference>
<evidence type="ECO:0000256" key="5">
    <source>
        <dbReference type="ARBA" id="ARBA00023242"/>
    </source>
</evidence>
<dbReference type="InterPro" id="IPR050937">
    <property type="entry name" value="TEC1_TEAD_TF"/>
</dbReference>
<feature type="DNA-binding region" description="TEA" evidence="6">
    <location>
        <begin position="116"/>
        <end position="190"/>
    </location>
</feature>
<dbReference type="PROSITE" id="PS51088">
    <property type="entry name" value="TEA_2"/>
    <property type="match status" value="1"/>
</dbReference>
<evidence type="ECO:0000256" key="2">
    <source>
        <dbReference type="ARBA" id="ARBA00008421"/>
    </source>
</evidence>
<evidence type="ECO:0000256" key="4">
    <source>
        <dbReference type="ARBA" id="ARBA00023163"/>
    </source>
</evidence>
<evidence type="ECO:0000256" key="3">
    <source>
        <dbReference type="ARBA" id="ARBA00023015"/>
    </source>
</evidence>
<dbReference type="VEuPathDB" id="FungiDB:B1J91_F04081g"/>
<reference evidence="9 10" key="1">
    <citation type="submission" date="2015-10" db="EMBL/GenBank/DDBJ databases">
        <title>Draft genomes sequences of Candida glabrata isolates 1A, 1B, 2A, 2B, 3A and 3B.</title>
        <authorList>
            <person name="Haavelsrud O.E."/>
            <person name="Gaustad P."/>
        </authorList>
    </citation>
    <scope>NUCLEOTIDE SEQUENCE [LARGE SCALE GENOMIC DNA]</scope>
    <source>
        <strain evidence="9">910700640</strain>
    </source>
</reference>
<dbReference type="Proteomes" id="UP000054886">
    <property type="component" value="Unassembled WGS sequence"/>
</dbReference>
<dbReference type="PANTHER" id="PTHR11834">
    <property type="entry name" value="TRANSCRIPTIONAL ENHANCER FACTOR TEF RELATED"/>
    <property type="match status" value="1"/>
</dbReference>
<organism evidence="9 10">
    <name type="scientific">Candida glabrata</name>
    <name type="common">Yeast</name>
    <name type="synonym">Torulopsis glabrata</name>
    <dbReference type="NCBI Taxonomy" id="5478"/>
    <lineage>
        <taxon>Eukaryota</taxon>
        <taxon>Fungi</taxon>
        <taxon>Dikarya</taxon>
        <taxon>Ascomycota</taxon>
        <taxon>Saccharomycotina</taxon>
        <taxon>Saccharomycetes</taxon>
        <taxon>Saccharomycetales</taxon>
        <taxon>Saccharomycetaceae</taxon>
        <taxon>Nakaseomyces</taxon>
    </lineage>
</organism>
<dbReference type="GO" id="GO:0005634">
    <property type="term" value="C:nucleus"/>
    <property type="evidence" value="ECO:0007669"/>
    <property type="project" value="UniProtKB-SubCell"/>
</dbReference>
<dbReference type="SMART" id="SM00426">
    <property type="entry name" value="TEA"/>
    <property type="match status" value="1"/>
</dbReference>
<gene>
    <name evidence="9" type="ORF">AO440_001270</name>
</gene>
<dbReference type="Pfam" id="PF01285">
    <property type="entry name" value="TEA"/>
    <property type="match status" value="1"/>
</dbReference>
<proteinExistence type="inferred from homology"/>
<name>A0A0W0CBS3_CANGB</name>
<dbReference type="PhylomeDB" id="A0A0W0CBS3"/>
<dbReference type="PANTHER" id="PTHR11834:SF0">
    <property type="entry name" value="PROTEIN SCALLOPED"/>
    <property type="match status" value="1"/>
</dbReference>
<dbReference type="AlphaFoldDB" id="A0A0W0CBS3"/>
<feature type="compositionally biased region" description="Polar residues" evidence="7">
    <location>
        <begin position="295"/>
        <end position="306"/>
    </location>
</feature>
<dbReference type="VEuPathDB" id="FungiDB:CAGL0F04081g"/>
<accession>A0A0W0CBS3</accession>
<evidence type="ECO:0000256" key="7">
    <source>
        <dbReference type="SAM" id="MobiDB-lite"/>
    </source>
</evidence>
<evidence type="ECO:0000256" key="6">
    <source>
        <dbReference type="PROSITE-ProRule" id="PRU00505"/>
    </source>
</evidence>
<dbReference type="InterPro" id="IPR038096">
    <property type="entry name" value="TEA/ATTS_sf"/>
</dbReference>
<feature type="domain" description="TEA" evidence="8">
    <location>
        <begin position="116"/>
        <end position="190"/>
    </location>
</feature>